<dbReference type="Pfam" id="PF07196">
    <property type="entry name" value="Flagellin_IN"/>
    <property type="match status" value="1"/>
</dbReference>
<dbReference type="InterPro" id="IPR003481">
    <property type="entry name" value="FliD_N"/>
</dbReference>
<comment type="subcellular location">
    <subcellularLocation>
        <location evidence="5">Secreted</location>
    </subcellularLocation>
    <subcellularLocation>
        <location evidence="5">Bacterial flagellum</location>
    </subcellularLocation>
</comment>
<dbReference type="GO" id="GO:0007155">
    <property type="term" value="P:cell adhesion"/>
    <property type="evidence" value="ECO:0007669"/>
    <property type="project" value="InterPro"/>
</dbReference>
<name>A0A0V8J863_9BACL</name>
<evidence type="ECO:0000256" key="4">
    <source>
        <dbReference type="ARBA" id="ARBA00023143"/>
    </source>
</evidence>
<dbReference type="Pfam" id="PF07195">
    <property type="entry name" value="FliD_C"/>
    <property type="match status" value="1"/>
</dbReference>
<gene>
    <name evidence="8" type="ORF">AS030_10985</name>
</gene>
<dbReference type="Proteomes" id="UP000054099">
    <property type="component" value="Unassembled WGS sequence"/>
</dbReference>
<dbReference type="GO" id="GO:0009421">
    <property type="term" value="C:bacterial-type flagellum filament cap"/>
    <property type="evidence" value="ECO:0007669"/>
    <property type="project" value="InterPro"/>
</dbReference>
<reference evidence="8 9" key="1">
    <citation type="journal article" date="2014" name="Antonie Van Leeuwenhoek">
        <title>Fictibacillus enclensis sp. nov., isolated from marine sediment.</title>
        <authorList>
            <person name="Dastager S.G."/>
            <person name="Mawlankar R."/>
            <person name="Srinivasan K."/>
            <person name="Tang S.K."/>
            <person name="Lee J.C."/>
            <person name="Ramana V.V."/>
            <person name="Shouche Y.S."/>
        </authorList>
    </citation>
    <scope>NUCLEOTIDE SEQUENCE [LARGE SCALE GENOMIC DNA]</scope>
    <source>
        <strain evidence="8 9">NIO-1003</strain>
    </source>
</reference>
<keyword evidence="5" id="KW-0964">Secreted</keyword>
<dbReference type="Pfam" id="PF02465">
    <property type="entry name" value="FliD_N"/>
    <property type="match status" value="1"/>
</dbReference>
<evidence type="ECO:0000256" key="1">
    <source>
        <dbReference type="ARBA" id="ARBA00009764"/>
    </source>
</evidence>
<accession>A0A0V8J863</accession>
<dbReference type="RefSeq" id="WP_061971902.1">
    <property type="nucleotide sequence ID" value="NZ_FMAV01000002.1"/>
</dbReference>
<keyword evidence="4 5" id="KW-0975">Bacterial flagellum</keyword>
<evidence type="ECO:0000259" key="6">
    <source>
        <dbReference type="Pfam" id="PF02465"/>
    </source>
</evidence>
<feature type="domain" description="Flagellar hook-associated protein 2 N-terminal" evidence="6">
    <location>
        <begin position="11"/>
        <end position="107"/>
    </location>
</feature>
<keyword evidence="3" id="KW-0175">Coiled coil</keyword>
<dbReference type="AlphaFoldDB" id="A0A0V8J863"/>
<sequence length="686" mass="74855">MSTLRISGLASGMDVDSMVKEMMKAQRLPLDKLNQKKQILEWQRDDYRSMNTLLSTLKDLTFSMKLTSSYRSRTVSSSDESKVTATASSAANQASYTISSVEKLASAATKVNGGSLSKSASDKIDANAGLYDQMAKFESYADSTSTGFDWKQGSIEKESIAVTSATDTLQFKQANLDSSLLSSSIIKVNGKDFQVVDSLTDPKTPGQVMVGQDGRLTFSEQLAPNSSVSVTYFTPDHTDTFTASGETKVFQLTKSSIAQGSLSSVTVEKADGTKDSYSIVTDKSLLTSGSNNVYVDEKTGKLSFADNVEKDAKVSATYKENFFTFGIQTFNTEGKAVNQTFAVNGATSLNTVINQINTSSVGVTAFYDTQTDRMTLTRSQTGNFNPAGDEIITSGAFLTSAARFDDTATESGGENAVFTVNGLRTERNANTFAMNGVTFTLKQTFDTGTVSLAVGNNADDVVKNIKNFVDKYNETISKIKDKVSEERYRSYQPLSDEERQGMTDKQAELWDEKAKSGLIKGDTVLNSALNDMRQNLYATVSDSSISSNYNQLAKIGITTSANYLEGGKLVLDEAKLKKSVEDDPSSVEKLFTATSSVSSENGLMQRLYDTLNNSMNSIKDKAGSSLLVNNQFVIGKELNDLNTRIDAFNKRLTQIEDRYYSQFTAMEQAIQRSNQQSTYLSQFFSS</sequence>
<dbReference type="GO" id="GO:0071973">
    <property type="term" value="P:bacterial-type flagellum-dependent cell motility"/>
    <property type="evidence" value="ECO:0007669"/>
    <property type="project" value="TreeGrafter"/>
</dbReference>
<dbReference type="EMBL" id="LNQN01000002">
    <property type="protein sequence ID" value="KSU83105.1"/>
    <property type="molecule type" value="Genomic_DNA"/>
</dbReference>
<dbReference type="OrthoDB" id="9776025at2"/>
<comment type="similarity">
    <text evidence="1 5">Belongs to the FliD family.</text>
</comment>
<protein>
    <recommendedName>
        <fullName evidence="5">Flagellar hook-associated protein 2</fullName>
        <shortName evidence="5">HAP2</shortName>
    </recommendedName>
    <alternativeName>
        <fullName evidence="5">Flagellar cap protein</fullName>
    </alternativeName>
</protein>
<dbReference type="PANTHER" id="PTHR30288">
    <property type="entry name" value="FLAGELLAR CAP/ASSEMBLY PROTEIN FLID"/>
    <property type="match status" value="1"/>
</dbReference>
<dbReference type="GO" id="GO:0005576">
    <property type="term" value="C:extracellular region"/>
    <property type="evidence" value="ECO:0007669"/>
    <property type="project" value="UniProtKB-SubCell"/>
</dbReference>
<evidence type="ECO:0000256" key="5">
    <source>
        <dbReference type="RuleBase" id="RU362066"/>
    </source>
</evidence>
<comment type="subunit">
    <text evidence="2 5">Homopentamer.</text>
</comment>
<organism evidence="8 9">
    <name type="scientific">Fictibacillus enclensis</name>
    <dbReference type="NCBI Taxonomy" id="1017270"/>
    <lineage>
        <taxon>Bacteria</taxon>
        <taxon>Bacillati</taxon>
        <taxon>Bacillota</taxon>
        <taxon>Bacilli</taxon>
        <taxon>Bacillales</taxon>
        <taxon>Fictibacillaceae</taxon>
        <taxon>Fictibacillus</taxon>
    </lineage>
</organism>
<evidence type="ECO:0000259" key="7">
    <source>
        <dbReference type="Pfam" id="PF07195"/>
    </source>
</evidence>
<evidence type="ECO:0000256" key="2">
    <source>
        <dbReference type="ARBA" id="ARBA00011255"/>
    </source>
</evidence>
<dbReference type="InterPro" id="IPR040026">
    <property type="entry name" value="FliD"/>
</dbReference>
<keyword evidence="9" id="KW-1185">Reference proteome</keyword>
<dbReference type="GO" id="GO:0009424">
    <property type="term" value="C:bacterial-type flagellum hook"/>
    <property type="evidence" value="ECO:0007669"/>
    <property type="project" value="UniProtKB-UniRule"/>
</dbReference>
<evidence type="ECO:0000313" key="9">
    <source>
        <dbReference type="Proteomes" id="UP000054099"/>
    </source>
</evidence>
<evidence type="ECO:0000256" key="3">
    <source>
        <dbReference type="ARBA" id="ARBA00023054"/>
    </source>
</evidence>
<feature type="domain" description="Flagellar hook-associated protein 2 C-terminal" evidence="7">
    <location>
        <begin position="413"/>
        <end position="674"/>
    </location>
</feature>
<evidence type="ECO:0000313" key="8">
    <source>
        <dbReference type="EMBL" id="KSU83105.1"/>
    </source>
</evidence>
<proteinExistence type="inferred from homology"/>
<comment type="function">
    <text evidence="5">Required for morphogenesis and for the elongation of the flagellar filament by facilitating polymerization of the flagellin monomers at the tip of growing filament. Forms a capping structure, which prevents flagellin subunits (transported through the central channel of the flagellum) from leaking out without polymerization at the distal end.</text>
</comment>
<dbReference type="InterPro" id="IPR010810">
    <property type="entry name" value="Flagellin_hook_IN_motif"/>
</dbReference>
<dbReference type="PANTHER" id="PTHR30288:SF0">
    <property type="entry name" value="FLAGELLAR HOOK-ASSOCIATED PROTEIN 2"/>
    <property type="match status" value="1"/>
</dbReference>
<comment type="caution">
    <text evidence="8">The sequence shown here is derived from an EMBL/GenBank/DDBJ whole genome shotgun (WGS) entry which is preliminary data.</text>
</comment>
<dbReference type="InterPro" id="IPR010809">
    <property type="entry name" value="FliD_C"/>
</dbReference>